<evidence type="ECO:0000259" key="3">
    <source>
        <dbReference type="Pfam" id="PF16978"/>
    </source>
</evidence>
<dbReference type="OMA" id="HWHENVK"/>
<dbReference type="GO" id="GO:0038203">
    <property type="term" value="P:TORC2 signaling"/>
    <property type="evidence" value="ECO:0007669"/>
    <property type="project" value="TreeGrafter"/>
</dbReference>
<dbReference type="GO" id="GO:0005546">
    <property type="term" value="F:phosphatidylinositol-4,5-bisphosphate binding"/>
    <property type="evidence" value="ECO:0007669"/>
    <property type="project" value="EnsemblFungi"/>
</dbReference>
<accession>G0W6A8</accession>
<feature type="compositionally biased region" description="Polar residues" evidence="2">
    <location>
        <begin position="126"/>
        <end position="135"/>
    </location>
</feature>
<dbReference type="PANTHER" id="PTHR13335">
    <property type="entry name" value="TARGET OF RAPAMYCIN COMPLEX 2 SUBUNIT MAPKAP1"/>
    <property type="match status" value="1"/>
</dbReference>
<comment type="similarity">
    <text evidence="1">Belongs to the SIN1 family.</text>
</comment>
<dbReference type="GO" id="GO:0031932">
    <property type="term" value="C:TORC2 complex"/>
    <property type="evidence" value="ECO:0007669"/>
    <property type="project" value="EnsemblFungi"/>
</dbReference>
<dbReference type="AlphaFoldDB" id="G0W6A8"/>
<protein>
    <submittedName>
        <fullName evidence="6">Uncharacterized protein</fullName>
    </submittedName>
</protein>
<evidence type="ECO:0000259" key="5">
    <source>
        <dbReference type="Pfam" id="PF23164"/>
    </source>
</evidence>
<feature type="domain" description="AVO1/Sin1 ubiquitin-like" evidence="5">
    <location>
        <begin position="865"/>
        <end position="954"/>
    </location>
</feature>
<feature type="region of interest" description="Disordered" evidence="2">
    <location>
        <begin position="124"/>
        <end position="157"/>
    </location>
</feature>
<feature type="compositionally biased region" description="Low complexity" evidence="2">
    <location>
        <begin position="310"/>
        <end position="320"/>
    </location>
</feature>
<dbReference type="InterPro" id="IPR031567">
    <property type="entry name" value="CRIM_dom"/>
</dbReference>
<dbReference type="PANTHER" id="PTHR13335:SF1">
    <property type="entry name" value="TARGET OF RAPAMYCIN COMPLEX 2 SUBUNIT MAPKAP1"/>
    <property type="match status" value="1"/>
</dbReference>
<feature type="region of interest" description="Disordered" evidence="2">
    <location>
        <begin position="304"/>
        <end position="336"/>
    </location>
</feature>
<name>G0W6A8_NAUDC</name>
<sequence length="1178" mass="132946">MVRCSSRGKLYCFCFTLERLLFNISIGLSISRRNFDDLALMDVVTSINKLRAQFMQIGLERDQMKRVFKPYNPNSAMDDTEIRRLYQDSDGVDLISEMESPPISKNFMDASYMTINQARLKKMKTSKQNVSNPYNVSGYEETENTFKEEETSVNGEPSTLEMAATEVSKADTLKRNDLHSLIHVEDPQKSMKINDNTIFSAESDSDTIDSTKKVTRQSTLPFARIFKSKKESSDSLKKKSIKSAGPINQQSKNTSKQYKKNINSSTKYDVNFDFDHTLEEEEDEDEDDEDDDEEGLDLQSAFFQLDGSARVGSENGNNSNNREDKAETNNLGNVSRLKSHLPQGMIARNSILESSKNNGSAKSESLNGSSEVQPNDTKSSSLATKNQQTTNDTDDINEDISDLESYIDERDLDGISLNAAPSNMENASTYRHTSDTELQADTDFHDNDRSIAHSDSSLIDDADGLSTVSSFGKSLLESDFSTDDFIKNGYPPLSRDVSVDSTIDRNNILSHSIPLSESGYGIYHGADDSTLNNVFDKAILNIKHVKNQKQREKRSSSLSLREATHPRGSSSKRSPYNIPVISKQRRHSRASSVTIGGASKSMKKNESTSIRSKRAPSMNQGRSISEIAKSDHSSRRNSKEVLQIEKLNEIPRRKPLNSQLSSLFNRKKERSGISTDVLSYFTFVAGTKVPPYEAMDLDVYIQGSVKYKKHPFKTKVRKSAKIFEVIGFILYLYCNAYKPADFGKDGFTIEELINPNNFLLSIVDEDGEPFEDNFGKLDRKRLMQSVSDNEVVLCRAAETEKQNNQDVTPLPYDINGDIISSPRSEAIPSFATGDDKKDPTLNQLSFYKPIIKSADDLGNNNAANKTIETRVFLYPNLNPKFNYTDINVSLTSNINDILVKYCRMKNLDPNEYSLKIPDKNYVLNLNDTVLRLDGNYKVEIISKRDARQLHLEKIKPDMVKPNLPTIQSTDLTPLTLEPAISYLKAGDLEKKITTVPNGMIPTKTKRSSSKYKLGLSKQQSHSSNSSLVAGPSGGNNGFFKSKNSSKISLHKPEIVPNGNAYQDLFSGAYHRYKVWRRQQMSFISKHERTLAIDGDYIYIVPPEGRMHWHENVKTKSLHISQVILVKKSKRMPDQFKIFVKRGQDDIKRYYFEAVSVEECTEIVTRLQNLLNAYRMNHK</sequence>
<dbReference type="RefSeq" id="XP_003668562.1">
    <property type="nucleotide sequence ID" value="XM_003668514.1"/>
</dbReference>
<feature type="compositionally biased region" description="Polar residues" evidence="2">
    <location>
        <begin position="246"/>
        <end position="262"/>
    </location>
</feature>
<feature type="region of interest" description="Disordered" evidence="2">
    <location>
        <begin position="350"/>
        <end position="399"/>
    </location>
</feature>
<dbReference type="InterPro" id="IPR011993">
    <property type="entry name" value="PH-like_dom_sf"/>
</dbReference>
<dbReference type="HOGENOM" id="CLU_008055_0_0_1"/>
<feature type="domain" description="CRIM" evidence="3">
    <location>
        <begin position="657"/>
        <end position="805"/>
    </location>
</feature>
<dbReference type="InterPro" id="IPR008828">
    <property type="entry name" value="Sin1/Avo1"/>
</dbReference>
<feature type="compositionally biased region" description="Basic and acidic residues" evidence="2">
    <location>
        <begin position="628"/>
        <end position="639"/>
    </location>
</feature>
<dbReference type="KEGG" id="ndi:NDAI_0B02840"/>
<dbReference type="GO" id="GO:0005886">
    <property type="term" value="C:plasma membrane"/>
    <property type="evidence" value="ECO:0007669"/>
    <property type="project" value="EnsemblFungi"/>
</dbReference>
<dbReference type="Pfam" id="PF16979">
    <property type="entry name" value="SIN1_PH"/>
    <property type="match status" value="1"/>
</dbReference>
<dbReference type="GO" id="GO:0001558">
    <property type="term" value="P:regulation of cell growth"/>
    <property type="evidence" value="ECO:0007669"/>
    <property type="project" value="EnsemblFungi"/>
</dbReference>
<dbReference type="InterPro" id="IPR056385">
    <property type="entry name" value="UBL_AVO1/Sin1"/>
</dbReference>
<dbReference type="eggNOG" id="KOG3739">
    <property type="taxonomic scope" value="Eukaryota"/>
</dbReference>
<proteinExistence type="inferred from homology"/>
<dbReference type="GO" id="GO:0060090">
    <property type="term" value="F:molecular adaptor activity"/>
    <property type="evidence" value="ECO:0007669"/>
    <property type="project" value="EnsemblFungi"/>
</dbReference>
<dbReference type="STRING" id="1071378.G0W6A8"/>
<reference evidence="6 7" key="1">
    <citation type="journal article" date="2011" name="Proc. Natl. Acad. Sci. U.S.A.">
        <title>Evolutionary erosion of yeast sex chromosomes by mating-type switching accidents.</title>
        <authorList>
            <person name="Gordon J.L."/>
            <person name="Armisen D."/>
            <person name="Proux-Wera E."/>
            <person name="Oheigeartaigh S.S."/>
            <person name="Byrne K.P."/>
            <person name="Wolfe K.H."/>
        </authorList>
    </citation>
    <scope>NUCLEOTIDE SEQUENCE [LARGE SCALE GENOMIC DNA]</scope>
    <source>
        <strain evidence="7">ATCC 10597 / BCRC 20456 / CBS 421 / NBRC 0211 / NRRL Y-12639</strain>
    </source>
</reference>
<dbReference type="GO" id="GO:0030950">
    <property type="term" value="P:establishment or maintenance of actin cytoskeleton polarity"/>
    <property type="evidence" value="ECO:0007669"/>
    <property type="project" value="EnsemblFungi"/>
</dbReference>
<dbReference type="OrthoDB" id="241990at2759"/>
<feature type="region of interest" description="Disordered" evidence="2">
    <location>
        <begin position="231"/>
        <end position="262"/>
    </location>
</feature>
<keyword evidence="7" id="KW-1185">Reference proteome</keyword>
<evidence type="ECO:0000256" key="1">
    <source>
        <dbReference type="ARBA" id="ARBA00009407"/>
    </source>
</evidence>
<feature type="region of interest" description="Disordered" evidence="2">
    <location>
        <begin position="997"/>
        <end position="1035"/>
    </location>
</feature>
<feature type="compositionally biased region" description="Polar residues" evidence="2">
    <location>
        <begin position="351"/>
        <end position="385"/>
    </location>
</feature>
<evidence type="ECO:0000313" key="7">
    <source>
        <dbReference type="Proteomes" id="UP000000689"/>
    </source>
</evidence>
<dbReference type="Proteomes" id="UP000000689">
    <property type="component" value="Chromosome 2"/>
</dbReference>
<evidence type="ECO:0000313" key="6">
    <source>
        <dbReference type="EMBL" id="CCD23319.1"/>
    </source>
</evidence>
<dbReference type="GeneID" id="11497974"/>
<dbReference type="EMBL" id="HE580268">
    <property type="protein sequence ID" value="CCD23319.1"/>
    <property type="molecule type" value="Genomic_DNA"/>
</dbReference>
<dbReference type="Pfam" id="PF23164">
    <property type="entry name" value="UBL_AVO1"/>
    <property type="match status" value="1"/>
</dbReference>
<feature type="compositionally biased region" description="Low complexity" evidence="2">
    <location>
        <begin position="1016"/>
        <end position="1026"/>
    </location>
</feature>
<dbReference type="FunFam" id="2.30.29.30:FF:000442">
    <property type="entry name" value="Target of rapamycin complex 2 subunit AVO1"/>
    <property type="match status" value="1"/>
</dbReference>
<dbReference type="GO" id="GO:0005737">
    <property type="term" value="C:cytoplasm"/>
    <property type="evidence" value="ECO:0007669"/>
    <property type="project" value="EnsemblFungi"/>
</dbReference>
<organism evidence="6 7">
    <name type="scientific">Naumovozyma dairenensis (strain ATCC 10597 / BCRC 20456 / CBS 421 / NBRC 0211 / NRRL Y-12639)</name>
    <name type="common">Saccharomyces dairenensis</name>
    <dbReference type="NCBI Taxonomy" id="1071378"/>
    <lineage>
        <taxon>Eukaryota</taxon>
        <taxon>Fungi</taxon>
        <taxon>Dikarya</taxon>
        <taxon>Ascomycota</taxon>
        <taxon>Saccharomycotina</taxon>
        <taxon>Saccharomycetes</taxon>
        <taxon>Saccharomycetales</taxon>
        <taxon>Saccharomycetaceae</taxon>
        <taxon>Naumovozyma</taxon>
    </lineage>
</organism>
<feature type="region of interest" description="Disordered" evidence="2">
    <location>
        <begin position="546"/>
        <end position="639"/>
    </location>
</feature>
<evidence type="ECO:0000259" key="4">
    <source>
        <dbReference type="Pfam" id="PF16979"/>
    </source>
</evidence>
<gene>
    <name evidence="6" type="primary">NDAI0B02840</name>
    <name evidence="6" type="ordered locus">NDAI_0B02840</name>
</gene>
<evidence type="ECO:0000256" key="2">
    <source>
        <dbReference type="SAM" id="MobiDB-lite"/>
    </source>
</evidence>
<dbReference type="Pfam" id="PF16978">
    <property type="entry name" value="CRIM"/>
    <property type="match status" value="1"/>
</dbReference>
<feature type="domain" description="SIN1-type PH" evidence="4">
    <location>
        <begin position="1068"/>
        <end position="1171"/>
    </location>
</feature>
<dbReference type="InterPro" id="IPR031313">
    <property type="entry name" value="Sin1_PH_dom"/>
</dbReference>
<dbReference type="Gene3D" id="2.30.29.30">
    <property type="entry name" value="Pleckstrin-homology domain (PH domain)/Phosphotyrosine-binding domain (PTB)"/>
    <property type="match status" value="1"/>
</dbReference>